<name>A0A7X5Y540_9SPHN</name>
<feature type="signal peptide" evidence="1">
    <location>
        <begin position="1"/>
        <end position="22"/>
    </location>
</feature>
<comment type="caution">
    <text evidence="2">The sequence shown here is derived from an EMBL/GenBank/DDBJ whole genome shotgun (WGS) entry which is preliminary data.</text>
</comment>
<keyword evidence="1" id="KW-0732">Signal</keyword>
<gene>
    <name evidence="2" type="ORF">GGQ97_001070</name>
</gene>
<keyword evidence="3" id="KW-1185">Reference proteome</keyword>
<protein>
    <recommendedName>
        <fullName evidence="4">DUF2059 domain-containing protein</fullName>
    </recommendedName>
</protein>
<dbReference type="RefSeq" id="WP_168067990.1">
    <property type="nucleotide sequence ID" value="NZ_JAATJC010000001.1"/>
</dbReference>
<reference evidence="2 3" key="1">
    <citation type="submission" date="2020-03" db="EMBL/GenBank/DDBJ databases">
        <title>Genomic Encyclopedia of Type Strains, Phase IV (KMG-IV): sequencing the most valuable type-strain genomes for metagenomic binning, comparative biology and taxonomic classification.</title>
        <authorList>
            <person name="Goeker M."/>
        </authorList>
    </citation>
    <scope>NUCLEOTIDE SEQUENCE [LARGE SCALE GENOMIC DNA]</scope>
    <source>
        <strain evidence="2 3">DSM 16846</strain>
    </source>
</reference>
<evidence type="ECO:0008006" key="4">
    <source>
        <dbReference type="Google" id="ProtNLM"/>
    </source>
</evidence>
<evidence type="ECO:0000313" key="3">
    <source>
        <dbReference type="Proteomes" id="UP000558192"/>
    </source>
</evidence>
<dbReference type="Proteomes" id="UP000558192">
    <property type="component" value="Unassembled WGS sequence"/>
</dbReference>
<feature type="chain" id="PRO_5031513428" description="DUF2059 domain-containing protein" evidence="1">
    <location>
        <begin position="23"/>
        <end position="251"/>
    </location>
</feature>
<evidence type="ECO:0000313" key="2">
    <source>
        <dbReference type="EMBL" id="NJC05277.1"/>
    </source>
</evidence>
<dbReference type="EMBL" id="JAATJC010000001">
    <property type="protein sequence ID" value="NJC05277.1"/>
    <property type="molecule type" value="Genomic_DNA"/>
</dbReference>
<organism evidence="2 3">
    <name type="scientific">Sphingomonas kaistensis</name>
    <dbReference type="NCBI Taxonomy" id="298708"/>
    <lineage>
        <taxon>Bacteria</taxon>
        <taxon>Pseudomonadati</taxon>
        <taxon>Pseudomonadota</taxon>
        <taxon>Alphaproteobacteria</taxon>
        <taxon>Sphingomonadales</taxon>
        <taxon>Sphingomonadaceae</taxon>
        <taxon>Sphingomonas</taxon>
    </lineage>
</organism>
<sequence>MALRLTLALALAATVAPSAALAATPTKAVAPAKDDKPAPKADPAEAMAFVSKVFDKLFPAGPEPEPARLAAARDMSATMFPKGAYAEAMNGFTEKMADQMLNMSEADFADLAPPTPRTKKAALAAKPPSTEPLRLVMARKDPMFDAKVAAGKAFVKTMFVKVGEVAEPRFREGIARTMARRFDAQQLAEIQRFLATPTGAAYGRQMLGLWFDPEVMRGAYQSFPDMLKLMPGMMQEAATLEATMKAPKKAK</sequence>
<proteinExistence type="predicted"/>
<evidence type="ECO:0000256" key="1">
    <source>
        <dbReference type="SAM" id="SignalP"/>
    </source>
</evidence>
<dbReference type="AlphaFoldDB" id="A0A7X5Y540"/>
<accession>A0A7X5Y540</accession>